<keyword evidence="3" id="KW-1185">Reference proteome</keyword>
<organism evidence="2 3">
    <name type="scientific">Staphylotrichum tortipilum</name>
    <dbReference type="NCBI Taxonomy" id="2831512"/>
    <lineage>
        <taxon>Eukaryota</taxon>
        <taxon>Fungi</taxon>
        <taxon>Dikarya</taxon>
        <taxon>Ascomycota</taxon>
        <taxon>Pezizomycotina</taxon>
        <taxon>Sordariomycetes</taxon>
        <taxon>Sordariomycetidae</taxon>
        <taxon>Sordariales</taxon>
        <taxon>Chaetomiaceae</taxon>
        <taxon>Staphylotrichum</taxon>
    </lineage>
</organism>
<gene>
    <name evidence="2" type="ORF">C8A05DRAFT_12441</name>
</gene>
<feature type="region of interest" description="Disordered" evidence="1">
    <location>
        <begin position="1"/>
        <end position="52"/>
    </location>
</feature>
<sequence length="299" mass="30112">MTEEASYFPSTVPSAIATPSTSTTTTPSTNTTPSTTPSVTPQTNAPSLPIYQPRPIAPLEHALLSLALGPLTNLTILDLTADAGYHAHQALLLGASHVDLVTRVPPPLTPPPPTTTTAGSKAGALQIHTGSATALPPLPRQTYDVVLANWIFDTSPAPAVQAAIWTGILSHLRPDGGRVVGLRVSNPFSGAFKHGKYGVRYKNLREVEGGVRYTVVHQAGEKGEEGRFEAGSVEAFYTGRRGGRGVYGGGVLGGGGGGRGGVGGGGVEGGGGLWVGECGGGGGGGVLEGVEGGGGVCCC</sequence>
<protein>
    <recommendedName>
        <fullName evidence="4">Methyltransferase domain-containing protein</fullName>
    </recommendedName>
</protein>
<dbReference type="EMBL" id="MU855347">
    <property type="protein sequence ID" value="KAK3905783.1"/>
    <property type="molecule type" value="Genomic_DNA"/>
</dbReference>
<feature type="compositionally biased region" description="Low complexity" evidence="1">
    <location>
        <begin position="9"/>
        <end position="44"/>
    </location>
</feature>
<evidence type="ECO:0000313" key="3">
    <source>
        <dbReference type="Proteomes" id="UP001303889"/>
    </source>
</evidence>
<evidence type="ECO:0000256" key="1">
    <source>
        <dbReference type="SAM" id="MobiDB-lite"/>
    </source>
</evidence>
<dbReference type="Gene3D" id="3.40.50.150">
    <property type="entry name" value="Vaccinia Virus protein VP39"/>
    <property type="match status" value="1"/>
</dbReference>
<name>A0AAN6MTP0_9PEZI</name>
<dbReference type="AlphaFoldDB" id="A0AAN6MTP0"/>
<accession>A0AAN6MTP0</accession>
<dbReference type="InterPro" id="IPR029063">
    <property type="entry name" value="SAM-dependent_MTases_sf"/>
</dbReference>
<reference evidence="2" key="2">
    <citation type="submission" date="2023-05" db="EMBL/GenBank/DDBJ databases">
        <authorList>
            <consortium name="Lawrence Berkeley National Laboratory"/>
            <person name="Steindorff A."/>
            <person name="Hensen N."/>
            <person name="Bonometti L."/>
            <person name="Westerberg I."/>
            <person name="Brannstrom I.O."/>
            <person name="Guillou S."/>
            <person name="Cros-Aarteil S."/>
            <person name="Calhoun S."/>
            <person name="Haridas S."/>
            <person name="Kuo A."/>
            <person name="Mondo S."/>
            <person name="Pangilinan J."/>
            <person name="Riley R."/>
            <person name="Labutti K."/>
            <person name="Andreopoulos B."/>
            <person name="Lipzen A."/>
            <person name="Chen C."/>
            <person name="Yanf M."/>
            <person name="Daum C."/>
            <person name="Ng V."/>
            <person name="Clum A."/>
            <person name="Ohm R."/>
            <person name="Martin F."/>
            <person name="Silar P."/>
            <person name="Natvig D."/>
            <person name="Lalanne C."/>
            <person name="Gautier V."/>
            <person name="Ament-Velasquez S.L."/>
            <person name="Kruys A."/>
            <person name="Hutchinson M.I."/>
            <person name="Powell A.J."/>
            <person name="Barry K."/>
            <person name="Miller A.N."/>
            <person name="Grigoriev I.V."/>
            <person name="Debuchy R."/>
            <person name="Gladieux P."/>
            <person name="Thoren M.H."/>
            <person name="Johannesson H."/>
        </authorList>
    </citation>
    <scope>NUCLEOTIDE SEQUENCE</scope>
    <source>
        <strain evidence="2">CBS 103.79</strain>
    </source>
</reference>
<dbReference type="SUPFAM" id="SSF53335">
    <property type="entry name" value="S-adenosyl-L-methionine-dependent methyltransferases"/>
    <property type="match status" value="1"/>
</dbReference>
<evidence type="ECO:0008006" key="4">
    <source>
        <dbReference type="Google" id="ProtNLM"/>
    </source>
</evidence>
<comment type="caution">
    <text evidence="2">The sequence shown here is derived from an EMBL/GenBank/DDBJ whole genome shotgun (WGS) entry which is preliminary data.</text>
</comment>
<evidence type="ECO:0000313" key="2">
    <source>
        <dbReference type="EMBL" id="KAK3905783.1"/>
    </source>
</evidence>
<dbReference type="Proteomes" id="UP001303889">
    <property type="component" value="Unassembled WGS sequence"/>
</dbReference>
<proteinExistence type="predicted"/>
<feature type="compositionally biased region" description="Pro residues" evidence="1">
    <location>
        <begin position="104"/>
        <end position="114"/>
    </location>
</feature>
<feature type="region of interest" description="Disordered" evidence="1">
    <location>
        <begin position="103"/>
        <end position="122"/>
    </location>
</feature>
<reference evidence="2" key="1">
    <citation type="journal article" date="2023" name="Mol. Phylogenet. Evol.">
        <title>Genome-scale phylogeny and comparative genomics of the fungal order Sordariales.</title>
        <authorList>
            <person name="Hensen N."/>
            <person name="Bonometti L."/>
            <person name="Westerberg I."/>
            <person name="Brannstrom I.O."/>
            <person name="Guillou S."/>
            <person name="Cros-Aarteil S."/>
            <person name="Calhoun S."/>
            <person name="Haridas S."/>
            <person name="Kuo A."/>
            <person name="Mondo S."/>
            <person name="Pangilinan J."/>
            <person name="Riley R."/>
            <person name="LaButti K."/>
            <person name="Andreopoulos B."/>
            <person name="Lipzen A."/>
            <person name="Chen C."/>
            <person name="Yan M."/>
            <person name="Daum C."/>
            <person name="Ng V."/>
            <person name="Clum A."/>
            <person name="Steindorff A."/>
            <person name="Ohm R.A."/>
            <person name="Martin F."/>
            <person name="Silar P."/>
            <person name="Natvig D.O."/>
            <person name="Lalanne C."/>
            <person name="Gautier V."/>
            <person name="Ament-Velasquez S.L."/>
            <person name="Kruys A."/>
            <person name="Hutchinson M.I."/>
            <person name="Powell A.J."/>
            <person name="Barry K."/>
            <person name="Miller A.N."/>
            <person name="Grigoriev I.V."/>
            <person name="Debuchy R."/>
            <person name="Gladieux P."/>
            <person name="Hiltunen Thoren M."/>
            <person name="Johannesson H."/>
        </authorList>
    </citation>
    <scope>NUCLEOTIDE SEQUENCE</scope>
    <source>
        <strain evidence="2">CBS 103.79</strain>
    </source>
</reference>